<keyword evidence="2" id="KW-0813">Transport</keyword>
<accession>A0A844GQR1</accession>
<dbReference type="GO" id="GO:0006865">
    <property type="term" value="P:amino acid transport"/>
    <property type="evidence" value="ECO:0007669"/>
    <property type="project" value="TreeGrafter"/>
</dbReference>
<evidence type="ECO:0000313" key="5">
    <source>
        <dbReference type="EMBL" id="MTF38240.1"/>
    </source>
</evidence>
<organism evidence="5 6">
    <name type="scientific">Cyanobacterium aponinum 0216</name>
    <dbReference type="NCBI Taxonomy" id="2676140"/>
    <lineage>
        <taxon>Bacteria</taxon>
        <taxon>Bacillati</taxon>
        <taxon>Cyanobacteriota</taxon>
        <taxon>Cyanophyceae</taxon>
        <taxon>Oscillatoriophycideae</taxon>
        <taxon>Chroococcales</taxon>
        <taxon>Geminocystaceae</taxon>
        <taxon>Cyanobacterium</taxon>
    </lineage>
</organism>
<dbReference type="Pfam" id="PF00497">
    <property type="entry name" value="SBP_bac_3"/>
    <property type="match status" value="1"/>
</dbReference>
<dbReference type="SUPFAM" id="SSF53850">
    <property type="entry name" value="Periplasmic binding protein-like II"/>
    <property type="match status" value="1"/>
</dbReference>
<dbReference type="InterPro" id="IPR051455">
    <property type="entry name" value="Bact_solute-bind_prot3"/>
</dbReference>
<reference evidence="5 6" key="1">
    <citation type="submission" date="2019-11" db="EMBL/GenBank/DDBJ databases">
        <title>Isolation of a new High Light Tolerant Cyanobacteria.</title>
        <authorList>
            <person name="Dobson Z."/>
            <person name="Vaughn N."/>
            <person name="Vaughn M."/>
            <person name="Fromme P."/>
            <person name="Mazor Y."/>
        </authorList>
    </citation>
    <scope>NUCLEOTIDE SEQUENCE [LARGE SCALE GENOMIC DNA]</scope>
    <source>
        <strain evidence="5 6">0216</strain>
    </source>
</reference>
<dbReference type="PANTHER" id="PTHR30085">
    <property type="entry name" value="AMINO ACID ABC TRANSPORTER PERMEASE"/>
    <property type="match status" value="1"/>
</dbReference>
<comment type="similarity">
    <text evidence="1">Belongs to the bacterial solute-binding protein 3 family.</text>
</comment>
<feature type="domain" description="Solute-binding protein family 3/N-terminal" evidence="4">
    <location>
        <begin position="42"/>
        <end position="274"/>
    </location>
</feature>
<dbReference type="PANTHER" id="PTHR30085:SF6">
    <property type="entry name" value="ABC TRANSPORTER GLUTAMINE-BINDING PROTEIN GLNH"/>
    <property type="match status" value="1"/>
</dbReference>
<name>A0A844GQR1_9CHRO</name>
<dbReference type="GO" id="GO:0030288">
    <property type="term" value="C:outer membrane-bounded periplasmic space"/>
    <property type="evidence" value="ECO:0007669"/>
    <property type="project" value="TreeGrafter"/>
</dbReference>
<proteinExistence type="inferred from homology"/>
<dbReference type="RefSeq" id="WP_155083151.1">
    <property type="nucleotide sequence ID" value="NZ_WMIA01000004.1"/>
</dbReference>
<dbReference type="GO" id="GO:0005576">
    <property type="term" value="C:extracellular region"/>
    <property type="evidence" value="ECO:0007669"/>
    <property type="project" value="TreeGrafter"/>
</dbReference>
<dbReference type="Proteomes" id="UP000437131">
    <property type="component" value="Unassembled WGS sequence"/>
</dbReference>
<dbReference type="AlphaFoldDB" id="A0A844GQR1"/>
<sequence length="290" mass="32943">MSIKLSKLLLSFALFCWFGGGYLTPSMARSETVLEEINRTGVLRVGVRNDAIPFGYRDNGRLEGLCLSLIQLIREEIIRTEQRNIISIDLLVSGLYNRFDIVQDKVVDLECGPNSIRSLPEYNRVTFSEPFFISGLQLITRRDRTSSVLNSDGKDLTIGVLAYTNTENLIKEKYPLAQLEFFQGAKGNLRGIQSVNQERIDAFANDGILLLGEAILNRIPIEDNSPLSIVPEIPLTCERYGLILPKDENWENLVNSVLQSEDFRRIRRDWFISLAKESLIPRQQCVEIDS</sequence>
<gene>
    <name evidence="5" type="ORF">GGC33_04810</name>
</gene>
<evidence type="ECO:0000259" key="4">
    <source>
        <dbReference type="SMART" id="SM00062"/>
    </source>
</evidence>
<evidence type="ECO:0000256" key="3">
    <source>
        <dbReference type="ARBA" id="ARBA00022729"/>
    </source>
</evidence>
<keyword evidence="3" id="KW-0732">Signal</keyword>
<protein>
    <submittedName>
        <fullName evidence="5">Transporter substrate-binding domain-containing protein</fullName>
    </submittedName>
</protein>
<dbReference type="Gene3D" id="3.40.190.10">
    <property type="entry name" value="Periplasmic binding protein-like II"/>
    <property type="match status" value="2"/>
</dbReference>
<comment type="caution">
    <text evidence="5">The sequence shown here is derived from an EMBL/GenBank/DDBJ whole genome shotgun (WGS) entry which is preliminary data.</text>
</comment>
<evidence type="ECO:0000256" key="1">
    <source>
        <dbReference type="ARBA" id="ARBA00010333"/>
    </source>
</evidence>
<dbReference type="EMBL" id="WMIA01000004">
    <property type="protein sequence ID" value="MTF38240.1"/>
    <property type="molecule type" value="Genomic_DNA"/>
</dbReference>
<dbReference type="InterPro" id="IPR001638">
    <property type="entry name" value="Solute-binding_3/MltF_N"/>
</dbReference>
<evidence type="ECO:0000256" key="2">
    <source>
        <dbReference type="ARBA" id="ARBA00022448"/>
    </source>
</evidence>
<dbReference type="SMART" id="SM00062">
    <property type="entry name" value="PBPb"/>
    <property type="match status" value="1"/>
</dbReference>
<evidence type="ECO:0000313" key="6">
    <source>
        <dbReference type="Proteomes" id="UP000437131"/>
    </source>
</evidence>